<protein>
    <submittedName>
        <fullName evidence="1">Uncharacterized protein</fullName>
    </submittedName>
</protein>
<evidence type="ECO:0000313" key="1">
    <source>
        <dbReference type="EMBL" id="XDJ15119.1"/>
    </source>
</evidence>
<reference evidence="1" key="1">
    <citation type="submission" date="2024-07" db="EMBL/GenBank/DDBJ databases">
        <authorList>
            <person name="Bringhurst R.M."/>
            <person name="Homer T.E."/>
        </authorList>
    </citation>
    <scope>NUCLEOTIDE SEQUENCE</scope>
</reference>
<proteinExistence type="predicted"/>
<organism evidence="1">
    <name type="scientific">Pseudomonas phage HRDY3</name>
    <dbReference type="NCBI Taxonomy" id="3236930"/>
    <lineage>
        <taxon>Viruses</taxon>
    </lineage>
</organism>
<sequence>MTKPTLEEIYSLKEPMLDDNFDLDCILFSESVPSDSYQGLLIDGAFQKIRLAIKAIYWREHAVEDSILTIVFMEQLDDQIYLDAFAGLKNEFAHFVFNIYNMAGEVVRKIAFNEPSYMSVEMALDAANGKPVHRVMQFSFIDVTETAVGP</sequence>
<dbReference type="EMBL" id="PQ015379">
    <property type="protein sequence ID" value="XDJ15119.1"/>
    <property type="molecule type" value="Genomic_DNA"/>
</dbReference>
<accession>A0AB39CDP9</accession>
<name>A0AB39CDP9_9VIRU</name>